<dbReference type="Proteomes" id="UP001235513">
    <property type="component" value="Unassembled WGS sequence"/>
</dbReference>
<gene>
    <name evidence="1" type="ORF">J2T04_002272</name>
</gene>
<evidence type="ECO:0000313" key="1">
    <source>
        <dbReference type="EMBL" id="MDP9960388.1"/>
    </source>
</evidence>
<keyword evidence="2" id="KW-1185">Reference proteome</keyword>
<sequence>MGTFSKVYIKLENIEVILHELQEYFLIGKIETLDDSKWWLYSENGNETIILSNNYNHNWCEIEFEFKYSIYIYDEFLRRFSKKFNAIILLGYYQSTIGNGRIAKFNNGQLELSIVQQYSIYNGIEKIYLNDNFGVSKTIKKEFKIPKLGEDFNNIDYELINSFFAKNGLLPDNFKNYEEWSYLHIEKINE</sequence>
<organism evidence="1 2">
    <name type="scientific">Chryseobacterium lathyri</name>
    <dbReference type="NCBI Taxonomy" id="395933"/>
    <lineage>
        <taxon>Bacteria</taxon>
        <taxon>Pseudomonadati</taxon>
        <taxon>Bacteroidota</taxon>
        <taxon>Flavobacteriia</taxon>
        <taxon>Flavobacteriales</taxon>
        <taxon>Weeksellaceae</taxon>
        <taxon>Chryseobacterium group</taxon>
        <taxon>Chryseobacterium</taxon>
    </lineage>
</organism>
<protein>
    <submittedName>
        <fullName evidence="1">Uncharacterized protein</fullName>
    </submittedName>
</protein>
<dbReference type="EMBL" id="JAUSRL010000003">
    <property type="protein sequence ID" value="MDP9960388.1"/>
    <property type="molecule type" value="Genomic_DNA"/>
</dbReference>
<accession>A0ABT9SM92</accession>
<proteinExistence type="predicted"/>
<reference evidence="1 2" key="1">
    <citation type="submission" date="2023-07" db="EMBL/GenBank/DDBJ databases">
        <title>Sorghum-associated microbial communities from plants grown in Nebraska, USA.</title>
        <authorList>
            <person name="Schachtman D."/>
        </authorList>
    </citation>
    <scope>NUCLEOTIDE SEQUENCE [LARGE SCALE GENOMIC DNA]</scope>
    <source>
        <strain evidence="1 2">CC351</strain>
    </source>
</reference>
<dbReference type="RefSeq" id="WP_306843644.1">
    <property type="nucleotide sequence ID" value="NZ_JAUSRL010000003.1"/>
</dbReference>
<name>A0ABT9SM92_9FLAO</name>
<evidence type="ECO:0000313" key="2">
    <source>
        <dbReference type="Proteomes" id="UP001235513"/>
    </source>
</evidence>
<comment type="caution">
    <text evidence="1">The sequence shown here is derived from an EMBL/GenBank/DDBJ whole genome shotgun (WGS) entry which is preliminary data.</text>
</comment>